<dbReference type="EMBL" id="JANBPG010000001">
    <property type="protein sequence ID" value="KAJ1902455.1"/>
    <property type="molecule type" value="Genomic_DNA"/>
</dbReference>
<organism evidence="1 2">
    <name type="scientific">Kickxella alabastrina</name>
    <dbReference type="NCBI Taxonomy" id="61397"/>
    <lineage>
        <taxon>Eukaryota</taxon>
        <taxon>Fungi</taxon>
        <taxon>Fungi incertae sedis</taxon>
        <taxon>Zoopagomycota</taxon>
        <taxon>Kickxellomycotina</taxon>
        <taxon>Kickxellomycetes</taxon>
        <taxon>Kickxellales</taxon>
        <taxon>Kickxellaceae</taxon>
        <taxon>Kickxella</taxon>
    </lineage>
</organism>
<name>A0ACC1IX66_9FUNG</name>
<comment type="caution">
    <text evidence="1">The sequence shown here is derived from an EMBL/GenBank/DDBJ whole genome shotgun (WGS) entry which is preliminary data.</text>
</comment>
<dbReference type="Proteomes" id="UP001150581">
    <property type="component" value="Unassembled WGS sequence"/>
</dbReference>
<evidence type="ECO:0000313" key="2">
    <source>
        <dbReference type="Proteomes" id="UP001150581"/>
    </source>
</evidence>
<proteinExistence type="predicted"/>
<sequence>MTIDMFRRDTFNQTTALCDFTSAATAINRRGRRHRFSIIPGLGRKYSSSSGDTLVAAQNIDFTRVQLPTTSQTTNIVRVGTLPQSTSLGISGAYSGLPYWQRYENNPLPVDATDYSSDDSSDEGWMTGFCPVRRAERPNIGFKKLPLLKRAIDKVAEFFQIRKLASHNRQLADSAPKLGKFAFGRCNWSLLKRQHTHAGSHRVGGTDCGSPHRPSFAADAIISSRTVAVMVSAYEAMPVSANMKRHGLLVDTSDHKHKSSHRDNNCVTDIDQHNNIRHVHSTIVRGKDVRSQCKQARLVSIERVGHMYAIKPISKV</sequence>
<evidence type="ECO:0000313" key="1">
    <source>
        <dbReference type="EMBL" id="KAJ1902455.1"/>
    </source>
</evidence>
<keyword evidence="2" id="KW-1185">Reference proteome</keyword>
<accession>A0ACC1IX66</accession>
<protein>
    <submittedName>
        <fullName evidence="1">Uncharacterized protein</fullName>
    </submittedName>
</protein>
<reference evidence="1" key="1">
    <citation type="submission" date="2022-07" db="EMBL/GenBank/DDBJ databases">
        <title>Phylogenomic reconstructions and comparative analyses of Kickxellomycotina fungi.</title>
        <authorList>
            <person name="Reynolds N.K."/>
            <person name="Stajich J.E."/>
            <person name="Barry K."/>
            <person name="Grigoriev I.V."/>
            <person name="Crous P."/>
            <person name="Smith M.E."/>
        </authorList>
    </citation>
    <scope>NUCLEOTIDE SEQUENCE</scope>
    <source>
        <strain evidence="1">Benny 63K</strain>
    </source>
</reference>
<gene>
    <name evidence="1" type="ORF">LPJ66_000067</name>
</gene>